<reference evidence="2" key="1">
    <citation type="submission" date="2020-06" db="EMBL/GenBank/DDBJ databases">
        <title>Draft genome of Bugula neritina, a colonial animal packing powerful symbionts and potential medicines.</title>
        <authorList>
            <person name="Rayko M."/>
        </authorList>
    </citation>
    <scope>NUCLEOTIDE SEQUENCE [LARGE SCALE GENOMIC DNA]</scope>
    <source>
        <strain evidence="2">Kwan_BN1</strain>
    </source>
</reference>
<evidence type="ECO:0000313" key="3">
    <source>
        <dbReference type="Proteomes" id="UP000593567"/>
    </source>
</evidence>
<feature type="chain" id="PRO_5029641044" evidence="1">
    <location>
        <begin position="24"/>
        <end position="214"/>
    </location>
</feature>
<gene>
    <name evidence="2" type="ORF">EB796_005019</name>
</gene>
<keyword evidence="3" id="KW-1185">Reference proteome</keyword>
<proteinExistence type="predicted"/>
<dbReference type="EMBL" id="VXIV02000690">
    <property type="protein sequence ID" value="KAF6036674.1"/>
    <property type="molecule type" value="Genomic_DNA"/>
</dbReference>
<dbReference type="Proteomes" id="UP000593567">
    <property type="component" value="Unassembled WGS sequence"/>
</dbReference>
<keyword evidence="1" id="KW-0732">Signal</keyword>
<feature type="signal peptide" evidence="1">
    <location>
        <begin position="1"/>
        <end position="23"/>
    </location>
</feature>
<sequence length="214" mass="24048">MLGTTQTLVTLFTLGMCFQHTYPFPLRDESTDICYNQPVNLNTCVFDGVDQQLKIKSISIYSHWDTAKIASEPNCFALRSCQPRVIHTMEDSGISPEYRHLYQWIMNRCHGKPKCDASNGTLPDWWQLVDDDNPNCGDGKTLYFTSIHIHAECIVNEDPLVTVPSPPSTVPQTRPTTPTTTTAFPVFIPIYQPALAGRESKTTELNIVNLILTV</sequence>
<evidence type="ECO:0000313" key="2">
    <source>
        <dbReference type="EMBL" id="KAF6036674.1"/>
    </source>
</evidence>
<comment type="caution">
    <text evidence="2">The sequence shown here is derived from an EMBL/GenBank/DDBJ whole genome shotgun (WGS) entry which is preliminary data.</text>
</comment>
<name>A0A7J7KFG6_BUGNE</name>
<protein>
    <submittedName>
        <fullName evidence="2">Uncharacterized protein</fullName>
    </submittedName>
</protein>
<organism evidence="2 3">
    <name type="scientific">Bugula neritina</name>
    <name type="common">Brown bryozoan</name>
    <name type="synonym">Sertularia neritina</name>
    <dbReference type="NCBI Taxonomy" id="10212"/>
    <lineage>
        <taxon>Eukaryota</taxon>
        <taxon>Metazoa</taxon>
        <taxon>Spiralia</taxon>
        <taxon>Lophotrochozoa</taxon>
        <taxon>Bryozoa</taxon>
        <taxon>Gymnolaemata</taxon>
        <taxon>Cheilostomatida</taxon>
        <taxon>Flustrina</taxon>
        <taxon>Buguloidea</taxon>
        <taxon>Bugulidae</taxon>
        <taxon>Bugula</taxon>
    </lineage>
</organism>
<accession>A0A7J7KFG6</accession>
<dbReference type="AlphaFoldDB" id="A0A7J7KFG6"/>
<evidence type="ECO:0000256" key="1">
    <source>
        <dbReference type="SAM" id="SignalP"/>
    </source>
</evidence>